<accession>A0A8H7LUT4</accession>
<feature type="chain" id="PRO_5034477727" evidence="1">
    <location>
        <begin position="21"/>
        <end position="259"/>
    </location>
</feature>
<gene>
    <name evidence="2" type="ORF">RHS03_07373</name>
</gene>
<evidence type="ECO:0000313" key="2">
    <source>
        <dbReference type="EMBL" id="KAF8699373.1"/>
    </source>
</evidence>
<dbReference type="Proteomes" id="UP000602905">
    <property type="component" value="Unassembled WGS sequence"/>
</dbReference>
<organism evidence="2 3">
    <name type="scientific">Rhizoctonia solani</name>
    <dbReference type="NCBI Taxonomy" id="456999"/>
    <lineage>
        <taxon>Eukaryota</taxon>
        <taxon>Fungi</taxon>
        <taxon>Dikarya</taxon>
        <taxon>Basidiomycota</taxon>
        <taxon>Agaricomycotina</taxon>
        <taxon>Agaricomycetes</taxon>
        <taxon>Cantharellales</taxon>
        <taxon>Ceratobasidiaceae</taxon>
        <taxon>Rhizoctonia</taxon>
    </lineage>
</organism>
<dbReference type="OrthoDB" id="3362246at2759"/>
<keyword evidence="1" id="KW-0732">Signal</keyword>
<name>A0A8H7LUT4_9AGAM</name>
<evidence type="ECO:0000256" key="1">
    <source>
        <dbReference type="SAM" id="SignalP"/>
    </source>
</evidence>
<protein>
    <submittedName>
        <fullName evidence="2">Uncharacterized protein</fullName>
    </submittedName>
</protein>
<feature type="non-terminal residue" evidence="2">
    <location>
        <position position="259"/>
    </location>
</feature>
<dbReference type="EMBL" id="JACYCD010000239">
    <property type="protein sequence ID" value="KAF8699373.1"/>
    <property type="molecule type" value="Genomic_DNA"/>
</dbReference>
<reference evidence="2" key="1">
    <citation type="submission" date="2020-09" db="EMBL/GenBank/DDBJ databases">
        <title>Comparative genome analyses of four rice-infecting Rhizoctonia solani isolates reveal extensive enrichment of homogalacturonan modification genes.</title>
        <authorList>
            <person name="Lee D.-Y."/>
            <person name="Jeon J."/>
            <person name="Kim K.-T."/>
            <person name="Cheong K."/>
            <person name="Song H."/>
            <person name="Choi G."/>
            <person name="Ko J."/>
            <person name="Opiyo S.O."/>
            <person name="Zuo S."/>
            <person name="Madhav S."/>
            <person name="Lee Y.-H."/>
            <person name="Wang G.-L."/>
        </authorList>
    </citation>
    <scope>NUCLEOTIDE SEQUENCE</scope>
    <source>
        <strain evidence="2">AG1-IA WGL</strain>
    </source>
</reference>
<sequence length="259" mass="27160">MLYISRAALVFAVAVLGVSAQSRSNDTDVPFGLQSPSGLTQCKNTTILWQGGKPPYKLTIKPVCSAGQNASEEVHNVSTSAGSTSLELPIRFAKDTPLIVSIVDSSNMQATAPQVTVASGDADDSCTTQTACMDVVQAPSVPVAAASTTNQFVPLLESYILQLTKKYGRLSSTDFPTDQLVTAAPSGTTVQIRSTTDSSGSTMVIVYSYATPSLDPTTITSAETSLETQSNSALSSCHPRLVILGLMSVLVTHLVLGHW</sequence>
<dbReference type="AlphaFoldDB" id="A0A8H7LUT4"/>
<proteinExistence type="predicted"/>
<feature type="signal peptide" evidence="1">
    <location>
        <begin position="1"/>
        <end position="20"/>
    </location>
</feature>
<comment type="caution">
    <text evidence="2">The sequence shown here is derived from an EMBL/GenBank/DDBJ whole genome shotgun (WGS) entry which is preliminary data.</text>
</comment>
<evidence type="ECO:0000313" key="3">
    <source>
        <dbReference type="Proteomes" id="UP000602905"/>
    </source>
</evidence>